<feature type="region of interest" description="Disordered" evidence="1">
    <location>
        <begin position="48"/>
        <end position="149"/>
    </location>
</feature>
<name>A0AA36D6K8_9BILA</name>
<comment type="caution">
    <text evidence="3">The sequence shown here is derived from an EMBL/GenBank/DDBJ whole genome shotgun (WGS) entry which is preliminary data.</text>
</comment>
<keyword evidence="2" id="KW-1133">Transmembrane helix</keyword>
<reference evidence="3" key="1">
    <citation type="submission" date="2023-06" db="EMBL/GenBank/DDBJ databases">
        <authorList>
            <person name="Delattre M."/>
        </authorList>
    </citation>
    <scope>NUCLEOTIDE SEQUENCE</scope>
    <source>
        <strain evidence="3">AF72</strain>
    </source>
</reference>
<sequence>MADNNTEQEIDIPAAGEEVPVAGSAPKEVEYPQAIPVDHFDKEKIAEAVDLTPAPQPVPEVAPVESQSPIDARTHMSVDSENGDYVKVEEPEEEVETKEKTPEIEEEEETPTPPPSPQPREPSPVRTIPVVPIPEPKPDASPIEPKKGCPPIFKDKNTLLLAAAGGVVVALLLVALRNRR</sequence>
<dbReference type="AlphaFoldDB" id="A0AA36D6K8"/>
<gene>
    <name evidence="3" type="ORF">MSPICULIGERA_LOCUS20186</name>
</gene>
<dbReference type="EMBL" id="CATQJA010002664">
    <property type="protein sequence ID" value="CAJ0582043.1"/>
    <property type="molecule type" value="Genomic_DNA"/>
</dbReference>
<proteinExistence type="predicted"/>
<keyword evidence="2" id="KW-0812">Transmembrane</keyword>
<accession>A0AA36D6K8</accession>
<keyword evidence="2" id="KW-0472">Membrane</keyword>
<evidence type="ECO:0000313" key="4">
    <source>
        <dbReference type="Proteomes" id="UP001177023"/>
    </source>
</evidence>
<dbReference type="Proteomes" id="UP001177023">
    <property type="component" value="Unassembled WGS sequence"/>
</dbReference>
<feature type="compositionally biased region" description="Pro residues" evidence="1">
    <location>
        <begin position="111"/>
        <end position="122"/>
    </location>
</feature>
<organism evidence="3 4">
    <name type="scientific">Mesorhabditis spiculigera</name>
    <dbReference type="NCBI Taxonomy" id="96644"/>
    <lineage>
        <taxon>Eukaryota</taxon>
        <taxon>Metazoa</taxon>
        <taxon>Ecdysozoa</taxon>
        <taxon>Nematoda</taxon>
        <taxon>Chromadorea</taxon>
        <taxon>Rhabditida</taxon>
        <taxon>Rhabditina</taxon>
        <taxon>Rhabditomorpha</taxon>
        <taxon>Rhabditoidea</taxon>
        <taxon>Rhabditidae</taxon>
        <taxon>Mesorhabditinae</taxon>
        <taxon>Mesorhabditis</taxon>
    </lineage>
</organism>
<feature type="compositionally biased region" description="Acidic residues" evidence="1">
    <location>
        <begin position="1"/>
        <end position="10"/>
    </location>
</feature>
<evidence type="ECO:0000256" key="1">
    <source>
        <dbReference type="SAM" id="MobiDB-lite"/>
    </source>
</evidence>
<evidence type="ECO:0000313" key="3">
    <source>
        <dbReference type="EMBL" id="CAJ0582043.1"/>
    </source>
</evidence>
<feature type="compositionally biased region" description="Basic and acidic residues" evidence="1">
    <location>
        <begin position="72"/>
        <end position="89"/>
    </location>
</feature>
<feature type="non-terminal residue" evidence="3">
    <location>
        <position position="180"/>
    </location>
</feature>
<feature type="region of interest" description="Disordered" evidence="1">
    <location>
        <begin position="1"/>
        <end position="27"/>
    </location>
</feature>
<evidence type="ECO:0000256" key="2">
    <source>
        <dbReference type="SAM" id="Phobius"/>
    </source>
</evidence>
<keyword evidence="4" id="KW-1185">Reference proteome</keyword>
<feature type="transmembrane region" description="Helical" evidence="2">
    <location>
        <begin position="159"/>
        <end position="176"/>
    </location>
</feature>
<protein>
    <submittedName>
        <fullName evidence="3">Uncharacterized protein</fullName>
    </submittedName>
</protein>